<evidence type="ECO:0000259" key="4">
    <source>
        <dbReference type="PROSITE" id="PS51203"/>
    </source>
</evidence>
<reference evidence="5 6" key="1">
    <citation type="submission" date="2014-12" db="EMBL/GenBank/DDBJ databases">
        <authorList>
            <person name="Neuveglise Cecile"/>
        </authorList>
    </citation>
    <scope>NUCLEOTIDE SEQUENCE [LARGE SCALE GENOMIC DNA]</scope>
    <source>
        <strain evidence="5 6">CBS 12615</strain>
    </source>
</reference>
<name>A0A0C7MYS8_9SACH</name>
<dbReference type="PROSITE" id="PS51203">
    <property type="entry name" value="CS"/>
    <property type="match status" value="1"/>
</dbReference>
<accession>A0A0C7MYS8</accession>
<dbReference type="SUPFAM" id="SSF48452">
    <property type="entry name" value="TPR-like"/>
    <property type="match status" value="1"/>
</dbReference>
<dbReference type="Pfam" id="PF05002">
    <property type="entry name" value="SGS"/>
    <property type="match status" value="1"/>
</dbReference>
<feature type="domain" description="SGS" evidence="3">
    <location>
        <begin position="295"/>
        <end position="376"/>
    </location>
</feature>
<evidence type="ECO:0000256" key="2">
    <source>
        <dbReference type="SAM" id="MobiDB-lite"/>
    </source>
</evidence>
<dbReference type="HOGENOM" id="CLU_039532_3_0_1"/>
<dbReference type="PROSITE" id="PS51048">
    <property type="entry name" value="SGS"/>
    <property type="match status" value="1"/>
</dbReference>
<dbReference type="PANTHER" id="PTHR45862">
    <property type="entry name" value="PROTEIN SGT1 HOMOLOG"/>
    <property type="match status" value="1"/>
</dbReference>
<dbReference type="Gene3D" id="1.25.40.10">
    <property type="entry name" value="Tetratricopeptide repeat domain"/>
    <property type="match status" value="1"/>
</dbReference>
<feature type="domain" description="CS" evidence="4">
    <location>
        <begin position="177"/>
        <end position="271"/>
    </location>
</feature>
<dbReference type="AlphaFoldDB" id="A0A0C7MYS8"/>
<dbReference type="InterPro" id="IPR007699">
    <property type="entry name" value="SGS_dom"/>
</dbReference>
<dbReference type="CDD" id="cd06466">
    <property type="entry name" value="p23_CS_SGT1_like"/>
    <property type="match status" value="1"/>
</dbReference>
<sequence>MPVEVDLKRAYTLLYDDKKPQEALELYDAILEQSSENFTAHIYKAACLEKLYYGHRSWHNETTMQNALEFLESAVKIADKRGDRAKLAFANFRLFVHYYNCKEYPLSKGFFDKSRKLGYQDDTIGIWEANLKAKIAKWERKHGPLEAQEVAPTTTTNIQKDLADPSKLTEEPLILEKPAFKADWYQSTTSLTISLFTTSLPSSRESVSARVSPSLRYLEVSYLISQTGSEFQYNTRLSHEVDPEEIGINVLAKKIEITLKKKDKIQWKRLDDAAESSTSPVTAPTSSSTRKTAHSYPSSSKKSTDWSKFDVDEEEQNQSADAFFHQLYSRADPDTQRAMMKSMVESNGTALNTNWEEVAQKTVEMVPPEGSEPKKW</sequence>
<dbReference type="Pfam" id="PF04969">
    <property type="entry name" value="CS"/>
    <property type="match status" value="1"/>
</dbReference>
<feature type="region of interest" description="Disordered" evidence="2">
    <location>
        <begin position="270"/>
        <end position="314"/>
    </location>
</feature>
<dbReference type="OrthoDB" id="1898560at2759"/>
<gene>
    <name evidence="5" type="ORF">LALA0_S01e17370g</name>
</gene>
<dbReference type="GO" id="GO:0051087">
    <property type="term" value="F:protein-folding chaperone binding"/>
    <property type="evidence" value="ECO:0007669"/>
    <property type="project" value="InterPro"/>
</dbReference>
<dbReference type="Gene3D" id="2.60.40.790">
    <property type="match status" value="1"/>
</dbReference>
<dbReference type="InterPro" id="IPR011990">
    <property type="entry name" value="TPR-like_helical_dom_sf"/>
</dbReference>
<proteinExistence type="inferred from homology"/>
<dbReference type="Proteomes" id="UP000054304">
    <property type="component" value="Unassembled WGS sequence"/>
</dbReference>
<feature type="compositionally biased region" description="Low complexity" evidence="2">
    <location>
        <begin position="276"/>
        <end position="289"/>
    </location>
</feature>
<dbReference type="EMBL" id="LN736360">
    <property type="protein sequence ID" value="CEP60718.1"/>
    <property type="molecule type" value="Genomic_DNA"/>
</dbReference>
<organism evidence="5 6">
    <name type="scientific">Lachancea lanzarotensis</name>
    <dbReference type="NCBI Taxonomy" id="1245769"/>
    <lineage>
        <taxon>Eukaryota</taxon>
        <taxon>Fungi</taxon>
        <taxon>Dikarya</taxon>
        <taxon>Ascomycota</taxon>
        <taxon>Saccharomycotina</taxon>
        <taxon>Saccharomycetes</taxon>
        <taxon>Saccharomycetales</taxon>
        <taxon>Saccharomycetaceae</taxon>
        <taxon>Lachancea</taxon>
    </lineage>
</organism>
<dbReference type="InterPro" id="IPR008978">
    <property type="entry name" value="HSP20-like_chaperone"/>
</dbReference>
<dbReference type="SUPFAM" id="SSF49764">
    <property type="entry name" value="HSP20-like chaperones"/>
    <property type="match status" value="1"/>
</dbReference>
<evidence type="ECO:0000259" key="3">
    <source>
        <dbReference type="PROSITE" id="PS51048"/>
    </source>
</evidence>
<evidence type="ECO:0000313" key="6">
    <source>
        <dbReference type="Proteomes" id="UP000054304"/>
    </source>
</evidence>
<dbReference type="GeneID" id="34684123"/>
<dbReference type="InterPro" id="IPR007052">
    <property type="entry name" value="CS_dom"/>
</dbReference>
<dbReference type="STRING" id="1245769.A0A0C7MYS8"/>
<evidence type="ECO:0000256" key="1">
    <source>
        <dbReference type="ARBA" id="ARBA00008509"/>
    </source>
</evidence>
<evidence type="ECO:0000313" key="5">
    <source>
        <dbReference type="EMBL" id="CEP60718.1"/>
    </source>
</evidence>
<dbReference type="RefSeq" id="XP_022626959.1">
    <property type="nucleotide sequence ID" value="XM_022774908.1"/>
</dbReference>
<keyword evidence="6" id="KW-1185">Reference proteome</keyword>
<comment type="similarity">
    <text evidence="1">Belongs to the SGT1 family.</text>
</comment>
<protein>
    <submittedName>
        <fullName evidence="5">LALA0S01e17370g1_1</fullName>
    </submittedName>
</protein>
<dbReference type="InterPro" id="IPR044563">
    <property type="entry name" value="Sgt1-like"/>
</dbReference>